<feature type="chain" id="PRO_5044751326" description="Secreted protein" evidence="2">
    <location>
        <begin position="22"/>
        <end position="89"/>
    </location>
</feature>
<name>A0ABD3N6F4_9STRA</name>
<proteinExistence type="predicted"/>
<protein>
    <recommendedName>
        <fullName evidence="5">Secreted protein</fullName>
    </recommendedName>
</protein>
<comment type="caution">
    <text evidence="3">The sequence shown here is derived from an EMBL/GenBank/DDBJ whole genome shotgun (WGS) entry which is preliminary data.</text>
</comment>
<evidence type="ECO:0000313" key="3">
    <source>
        <dbReference type="EMBL" id="KAL3771695.1"/>
    </source>
</evidence>
<dbReference type="EMBL" id="JALLAZ020001597">
    <property type="protein sequence ID" value="KAL3771695.1"/>
    <property type="molecule type" value="Genomic_DNA"/>
</dbReference>
<keyword evidence="4" id="KW-1185">Reference proteome</keyword>
<evidence type="ECO:0000313" key="4">
    <source>
        <dbReference type="Proteomes" id="UP001530315"/>
    </source>
</evidence>
<keyword evidence="2" id="KW-0732">Signal</keyword>
<feature type="signal peptide" evidence="2">
    <location>
        <begin position="1"/>
        <end position="21"/>
    </location>
</feature>
<evidence type="ECO:0008006" key="5">
    <source>
        <dbReference type="Google" id="ProtNLM"/>
    </source>
</evidence>
<organism evidence="3 4">
    <name type="scientific">Stephanodiscus triporus</name>
    <dbReference type="NCBI Taxonomy" id="2934178"/>
    <lineage>
        <taxon>Eukaryota</taxon>
        <taxon>Sar</taxon>
        <taxon>Stramenopiles</taxon>
        <taxon>Ochrophyta</taxon>
        <taxon>Bacillariophyta</taxon>
        <taxon>Coscinodiscophyceae</taxon>
        <taxon>Thalassiosirophycidae</taxon>
        <taxon>Stephanodiscales</taxon>
        <taxon>Stephanodiscaceae</taxon>
        <taxon>Stephanodiscus</taxon>
    </lineage>
</organism>
<dbReference type="Proteomes" id="UP001530315">
    <property type="component" value="Unassembled WGS sequence"/>
</dbReference>
<accession>A0ABD3N6F4</accession>
<feature type="compositionally biased region" description="Basic residues" evidence="1">
    <location>
        <begin position="61"/>
        <end position="80"/>
    </location>
</feature>
<evidence type="ECO:0000256" key="1">
    <source>
        <dbReference type="SAM" id="MobiDB-lite"/>
    </source>
</evidence>
<dbReference type="AlphaFoldDB" id="A0ABD3N6F4"/>
<reference evidence="3 4" key="1">
    <citation type="submission" date="2024-10" db="EMBL/GenBank/DDBJ databases">
        <title>Updated reference genomes for cyclostephanoid diatoms.</title>
        <authorList>
            <person name="Roberts W.R."/>
            <person name="Alverson A.J."/>
        </authorList>
    </citation>
    <scope>NUCLEOTIDE SEQUENCE [LARGE SCALE GENOMIC DNA]</scope>
    <source>
        <strain evidence="3 4">AJA276-08</strain>
    </source>
</reference>
<feature type="region of interest" description="Disordered" evidence="1">
    <location>
        <begin position="53"/>
        <end position="89"/>
    </location>
</feature>
<sequence>MMTRFYLCTFLAATILACSSALETKDEVVPLVESRKPAKVKLDDERDLEGWWGGGWEGKRPTKKPTKKPTTRMPTKKPTKKPGWWYPGY</sequence>
<dbReference type="PROSITE" id="PS51257">
    <property type="entry name" value="PROKAR_LIPOPROTEIN"/>
    <property type="match status" value="1"/>
</dbReference>
<gene>
    <name evidence="3" type="ORF">ACHAW5_000956</name>
</gene>
<evidence type="ECO:0000256" key="2">
    <source>
        <dbReference type="SAM" id="SignalP"/>
    </source>
</evidence>